<gene>
    <name evidence="2" type="ORF">ElyMa_001153900</name>
</gene>
<evidence type="ECO:0000313" key="3">
    <source>
        <dbReference type="Proteomes" id="UP000762676"/>
    </source>
</evidence>
<feature type="region of interest" description="Disordered" evidence="1">
    <location>
        <begin position="1"/>
        <end position="85"/>
    </location>
</feature>
<reference evidence="2 3" key="1">
    <citation type="journal article" date="2021" name="Elife">
        <title>Chloroplast acquisition without the gene transfer in kleptoplastic sea slugs, Plakobranchus ocellatus.</title>
        <authorList>
            <person name="Maeda T."/>
            <person name="Takahashi S."/>
            <person name="Yoshida T."/>
            <person name="Shimamura S."/>
            <person name="Takaki Y."/>
            <person name="Nagai Y."/>
            <person name="Toyoda A."/>
            <person name="Suzuki Y."/>
            <person name="Arimoto A."/>
            <person name="Ishii H."/>
            <person name="Satoh N."/>
            <person name="Nishiyama T."/>
            <person name="Hasebe M."/>
            <person name="Maruyama T."/>
            <person name="Minagawa J."/>
            <person name="Obokata J."/>
            <person name="Shigenobu S."/>
        </authorList>
    </citation>
    <scope>NUCLEOTIDE SEQUENCE [LARGE SCALE GENOMIC DNA]</scope>
</reference>
<feature type="compositionally biased region" description="Low complexity" evidence="1">
    <location>
        <begin position="41"/>
        <end position="78"/>
    </location>
</feature>
<organism evidence="2 3">
    <name type="scientific">Elysia marginata</name>
    <dbReference type="NCBI Taxonomy" id="1093978"/>
    <lineage>
        <taxon>Eukaryota</taxon>
        <taxon>Metazoa</taxon>
        <taxon>Spiralia</taxon>
        <taxon>Lophotrochozoa</taxon>
        <taxon>Mollusca</taxon>
        <taxon>Gastropoda</taxon>
        <taxon>Heterobranchia</taxon>
        <taxon>Euthyneura</taxon>
        <taxon>Panpulmonata</taxon>
        <taxon>Sacoglossa</taxon>
        <taxon>Placobranchoidea</taxon>
        <taxon>Plakobranchidae</taxon>
        <taxon>Elysia</taxon>
    </lineage>
</organism>
<dbReference type="AlphaFoldDB" id="A0AAV4I237"/>
<comment type="caution">
    <text evidence="2">The sequence shown here is derived from an EMBL/GenBank/DDBJ whole genome shotgun (WGS) entry which is preliminary data.</text>
</comment>
<evidence type="ECO:0000313" key="2">
    <source>
        <dbReference type="EMBL" id="GFS03593.1"/>
    </source>
</evidence>
<proteinExistence type="predicted"/>
<dbReference type="EMBL" id="BMAT01002280">
    <property type="protein sequence ID" value="GFS03593.1"/>
    <property type="molecule type" value="Genomic_DNA"/>
</dbReference>
<name>A0AAV4I237_9GAST</name>
<dbReference type="Proteomes" id="UP000762676">
    <property type="component" value="Unassembled WGS sequence"/>
</dbReference>
<sequence>MTSTLTPKTEPNLASLLTTPLDEGPAITSGPYDSAPPKEASSTSSSSSFSPHSSSQSSKKKNSTGGNSSLALSSSSPLPDIPWDDADLMMYFTDPDQKY</sequence>
<protein>
    <submittedName>
        <fullName evidence="2">Uncharacterized protein</fullName>
    </submittedName>
</protein>
<keyword evidence="3" id="KW-1185">Reference proteome</keyword>
<accession>A0AAV4I237</accession>
<evidence type="ECO:0000256" key="1">
    <source>
        <dbReference type="SAM" id="MobiDB-lite"/>
    </source>
</evidence>